<evidence type="ECO:0008006" key="3">
    <source>
        <dbReference type="Google" id="ProtNLM"/>
    </source>
</evidence>
<protein>
    <recommendedName>
        <fullName evidence="3">Terminase small subunit</fullName>
    </recommendedName>
</protein>
<dbReference type="OrthoDB" id="8227562at2"/>
<comment type="caution">
    <text evidence="1">The sequence shown here is derived from an EMBL/GenBank/DDBJ whole genome shotgun (WGS) entry which is preliminary data.</text>
</comment>
<gene>
    <name evidence="1" type="ORF">F929_03432</name>
</gene>
<reference evidence="1 2" key="1">
    <citation type="submission" date="2013-02" db="EMBL/GenBank/DDBJ databases">
        <title>The Genome Sequence of Acinetobacter pittii ANC 4052.</title>
        <authorList>
            <consortium name="The Broad Institute Genome Sequencing Platform"/>
            <consortium name="The Broad Institute Genome Sequencing Center for Infectious Disease"/>
            <person name="Cerqueira G."/>
            <person name="Feldgarden M."/>
            <person name="Courvalin P."/>
            <person name="Perichon B."/>
            <person name="Grillot-Courvalin C."/>
            <person name="Clermont D."/>
            <person name="Rocha E."/>
            <person name="Yoon E.-J."/>
            <person name="Nemec A."/>
            <person name="Walker B."/>
            <person name="Young S.K."/>
            <person name="Zeng Q."/>
            <person name="Gargeya S."/>
            <person name="Fitzgerald M."/>
            <person name="Haas B."/>
            <person name="Abouelleil A."/>
            <person name="Alvarado L."/>
            <person name="Arachchi H.M."/>
            <person name="Berlin A.M."/>
            <person name="Chapman S.B."/>
            <person name="Dewar J."/>
            <person name="Goldberg J."/>
            <person name="Griggs A."/>
            <person name="Gujja S."/>
            <person name="Hansen M."/>
            <person name="Howarth C."/>
            <person name="Imamovic A."/>
            <person name="Larimer J."/>
            <person name="McCowan C."/>
            <person name="Murphy C."/>
            <person name="Neiman D."/>
            <person name="Pearson M."/>
            <person name="Priest M."/>
            <person name="Roberts A."/>
            <person name="Saif S."/>
            <person name="Shea T."/>
            <person name="Sisk P."/>
            <person name="Sykes S."/>
            <person name="Wortman J."/>
            <person name="Nusbaum C."/>
            <person name="Birren B."/>
        </authorList>
    </citation>
    <scope>NUCLEOTIDE SEQUENCE [LARGE SCALE GENOMIC DNA]</scope>
    <source>
        <strain evidence="1 2">ANC 4052</strain>
    </source>
</reference>
<proteinExistence type="predicted"/>
<dbReference type="GO" id="GO:0051276">
    <property type="term" value="P:chromosome organization"/>
    <property type="evidence" value="ECO:0007669"/>
    <property type="project" value="InterPro"/>
</dbReference>
<name>R8YW73_9GAMM</name>
<dbReference type="InterPro" id="IPR005335">
    <property type="entry name" value="Terminase_ssu"/>
</dbReference>
<sequence length="176" mass="20589">MEEQIKGAEPLKNLRHEEFCHEYLKTLSPQDAGKAVGFKTRQHAWEVLQREEVEERIAYLNTQRLNRVDVDADYVLKRLTEIDQMDILDILDDKGNYKPLKEWPKIWRQYINTLESVELSEGEGWLKKIKWPDKVKNLELLGKHVNVGAFKDKVEHSGTIEIQSVSELMDELSEGD</sequence>
<dbReference type="RefSeq" id="WP_016145983.1">
    <property type="nucleotide sequence ID" value="NZ_KB976991.1"/>
</dbReference>
<dbReference type="Pfam" id="PF03592">
    <property type="entry name" value="Terminase_2"/>
    <property type="match status" value="1"/>
</dbReference>
<dbReference type="HOGENOM" id="CLU_064914_2_0_6"/>
<dbReference type="EMBL" id="APQO01000006">
    <property type="protein sequence ID" value="EOQ73489.1"/>
    <property type="molecule type" value="Genomic_DNA"/>
</dbReference>
<dbReference type="PATRIC" id="fig|1217689.3.peg.3372"/>
<dbReference type="AlphaFoldDB" id="R8YW73"/>
<accession>R8YW73</accession>
<evidence type="ECO:0000313" key="2">
    <source>
        <dbReference type="Proteomes" id="UP000013986"/>
    </source>
</evidence>
<dbReference type="Proteomes" id="UP000013986">
    <property type="component" value="Unassembled WGS sequence"/>
</dbReference>
<evidence type="ECO:0000313" key="1">
    <source>
        <dbReference type="EMBL" id="EOQ73489.1"/>
    </source>
</evidence>
<organism evidence="1 2">
    <name type="scientific">Acinetobacter lactucae</name>
    <dbReference type="NCBI Taxonomy" id="1785128"/>
    <lineage>
        <taxon>Bacteria</taxon>
        <taxon>Pseudomonadati</taxon>
        <taxon>Pseudomonadota</taxon>
        <taxon>Gammaproteobacteria</taxon>
        <taxon>Moraxellales</taxon>
        <taxon>Moraxellaceae</taxon>
        <taxon>Acinetobacter</taxon>
        <taxon>Acinetobacter calcoaceticus/baumannii complex</taxon>
    </lineage>
</organism>